<evidence type="ECO:0000313" key="3">
    <source>
        <dbReference type="Proteomes" id="UP000515808"/>
    </source>
</evidence>
<dbReference type="CDD" id="cd03603">
    <property type="entry name" value="CLECT_VCBS"/>
    <property type="match status" value="1"/>
</dbReference>
<dbReference type="InterPro" id="IPR026341">
    <property type="entry name" value="T9SS_type_B"/>
</dbReference>
<accession>A0A7G9LEQ8</accession>
<dbReference type="Gene3D" id="3.10.100.10">
    <property type="entry name" value="Mannose-Binding Protein A, subunit A"/>
    <property type="match status" value="1"/>
</dbReference>
<dbReference type="InterPro" id="IPR044023">
    <property type="entry name" value="Ig_7"/>
</dbReference>
<dbReference type="InterPro" id="IPR013783">
    <property type="entry name" value="Ig-like_fold"/>
</dbReference>
<dbReference type="NCBIfam" id="TIGR04131">
    <property type="entry name" value="Bac_Flav_CTERM"/>
    <property type="match status" value="1"/>
</dbReference>
<dbReference type="KEGG" id="ppec:H9W90_11360"/>
<gene>
    <name evidence="2" type="ORF">H9W90_11360</name>
</gene>
<dbReference type="EMBL" id="CP060695">
    <property type="protein sequence ID" value="QNM87107.1"/>
    <property type="molecule type" value="Genomic_DNA"/>
</dbReference>
<evidence type="ECO:0000313" key="2">
    <source>
        <dbReference type="EMBL" id="QNM87107.1"/>
    </source>
</evidence>
<keyword evidence="3" id="KW-1185">Reference proteome</keyword>
<evidence type="ECO:0000259" key="1">
    <source>
        <dbReference type="PROSITE" id="PS50041"/>
    </source>
</evidence>
<dbReference type="Proteomes" id="UP000515808">
    <property type="component" value="Chromosome"/>
</dbReference>
<name>A0A7G9LEQ8_9FLAO</name>
<dbReference type="InterPro" id="IPR016186">
    <property type="entry name" value="C-type_lectin-like/link_sf"/>
</dbReference>
<dbReference type="Gene3D" id="2.60.40.10">
    <property type="entry name" value="Immunoglobulins"/>
    <property type="match status" value="1"/>
</dbReference>
<dbReference type="PANTHER" id="PTHR22803">
    <property type="entry name" value="MANNOSE, PHOSPHOLIPASE, LECTIN RECEPTOR RELATED"/>
    <property type="match status" value="1"/>
</dbReference>
<dbReference type="SUPFAM" id="SSF56436">
    <property type="entry name" value="C-type lectin-like"/>
    <property type="match status" value="1"/>
</dbReference>
<sequence>MLLTFFQLNSQTNKPPVLTATGRQVFCPQSQINIVTDFTITDEDDTELSSFFIQISAGYQSGFDELSLTGNHPTINSDWNATEGKLSLTGIGTSKILLTDLEKAVKEVVFSTTATTITEDKFFSLTIGDANYLPSTDHFYEFISDLSITWSDARIAAENRTYYGRQGYLATLTSAEEAQFAGEQASGAGWIGGSDEETEGVWKWVTGPEAGTIFWNGQVNGTTPNYANWNNNEPNDHREDNTTGEDYAHITDPSIGIVGAWNDLPNIGGTDLYIPKGYIVEYGKPSDPVLNIVATTSIYIPKIDSTTDASVCETGSATINAIPTEGQVLWYDAQTGGTLLFAGNDFTTPVLTSSTTYYATVSVNGCNTFERKPVMVTVIQRPTITSTSNDLICSGSANLAAQTSDGSVFWYDSLTSTTPIFTGNNFKTPNLTATTSYYVEARYFDCKSSSRTEVIAELDTRIPEFDLVESEYVLCKDIGSITLETENSQDNYVYQWFKEGEVIAGNSASISINTSGNYSVKAISIAGCESKPKTILVNDSEIATITKEDILIIDDSNNNSIQIINTNLGIGEYQFSIDDKFGSYKDVGFFENISTGTHVLFIKDMGGCGIIEYTFSILEYPKFFTPNNDGKNDMWNIKGYNKDQYTVTDIYIYNRFGVLIYKIDAGSSGWNGTYNGKKLPPNSYWFQTILTDKNGLSVEKKGSISLIRN</sequence>
<reference evidence="2 3" key="1">
    <citation type="submission" date="2020-08" db="EMBL/GenBank/DDBJ databases">
        <title>Polaribacter sp. L12M9 isolated from gut of the Korean scallop.</title>
        <authorList>
            <person name="Jeong Y.S."/>
        </authorList>
    </citation>
    <scope>NUCLEOTIDE SEQUENCE [LARGE SCALE GENOMIC DNA]</scope>
    <source>
        <strain evidence="2 3">L12M9</strain>
    </source>
</reference>
<dbReference type="InterPro" id="IPR050111">
    <property type="entry name" value="C-type_lectin/snaclec_domain"/>
</dbReference>
<organism evidence="2 3">
    <name type="scientific">Polaribacter pectinis</name>
    <dbReference type="NCBI Taxonomy" id="2738844"/>
    <lineage>
        <taxon>Bacteria</taxon>
        <taxon>Pseudomonadati</taxon>
        <taxon>Bacteroidota</taxon>
        <taxon>Flavobacteriia</taxon>
        <taxon>Flavobacteriales</taxon>
        <taxon>Flavobacteriaceae</taxon>
    </lineage>
</organism>
<dbReference type="Pfam" id="PF13585">
    <property type="entry name" value="CHU_C"/>
    <property type="match status" value="1"/>
</dbReference>
<feature type="domain" description="C-type lectin" evidence="1">
    <location>
        <begin position="135"/>
        <end position="263"/>
    </location>
</feature>
<dbReference type="InterPro" id="IPR016187">
    <property type="entry name" value="CTDL_fold"/>
</dbReference>
<dbReference type="Pfam" id="PF19081">
    <property type="entry name" value="Ig_7"/>
    <property type="match status" value="2"/>
</dbReference>
<proteinExistence type="predicted"/>
<protein>
    <submittedName>
        <fullName evidence="2">T9SS type B sorting domain-containing protein</fullName>
    </submittedName>
</protein>
<dbReference type="InterPro" id="IPR034007">
    <property type="entry name" value="CTLD_bac"/>
</dbReference>
<dbReference type="AlphaFoldDB" id="A0A7G9LEQ8"/>
<dbReference type="PROSITE" id="PS50041">
    <property type="entry name" value="C_TYPE_LECTIN_2"/>
    <property type="match status" value="1"/>
</dbReference>
<dbReference type="InterPro" id="IPR001304">
    <property type="entry name" value="C-type_lectin-like"/>
</dbReference>